<proteinExistence type="inferred from homology"/>
<dbReference type="EMBL" id="ACLR01000214">
    <property type="protein sequence ID" value="EEK16139.1"/>
    <property type="molecule type" value="Genomic_DNA"/>
</dbReference>
<dbReference type="EC" id="3.1.11.6" evidence="6"/>
<dbReference type="OrthoDB" id="1525214at2"/>
<evidence type="ECO:0000256" key="1">
    <source>
        <dbReference type="ARBA" id="ARBA00009998"/>
    </source>
</evidence>
<dbReference type="InterPro" id="IPR003761">
    <property type="entry name" value="Exonuc_VII_S"/>
</dbReference>
<keyword evidence="2" id="KW-0963">Cytoplasm</keyword>
<evidence type="ECO:0000313" key="8">
    <source>
        <dbReference type="Proteomes" id="UP000003303"/>
    </source>
</evidence>
<keyword evidence="5" id="KW-0269">Exonuclease</keyword>
<keyword evidence="8" id="KW-1185">Reference proteome</keyword>
<evidence type="ECO:0000256" key="3">
    <source>
        <dbReference type="ARBA" id="ARBA00022722"/>
    </source>
</evidence>
<evidence type="ECO:0000256" key="4">
    <source>
        <dbReference type="ARBA" id="ARBA00022801"/>
    </source>
</evidence>
<keyword evidence="4 7" id="KW-0378">Hydrolase</keyword>
<dbReference type="AlphaFoldDB" id="C2MDX8"/>
<accession>C2MDX8</accession>
<dbReference type="SUPFAM" id="SSF116842">
    <property type="entry name" value="XseB-like"/>
    <property type="match status" value="1"/>
</dbReference>
<dbReference type="Proteomes" id="UP000003303">
    <property type="component" value="Unassembled WGS sequence"/>
</dbReference>
<evidence type="ECO:0000313" key="7">
    <source>
        <dbReference type="EMBL" id="EEK16139.1"/>
    </source>
</evidence>
<comment type="caution">
    <text evidence="7">The sequence shown here is derived from an EMBL/GenBank/DDBJ whole genome shotgun (WGS) entry which is preliminary data.</text>
</comment>
<dbReference type="eggNOG" id="COG1722">
    <property type="taxonomic scope" value="Bacteria"/>
</dbReference>
<dbReference type="Pfam" id="PF02609">
    <property type="entry name" value="Exonuc_VII_S"/>
    <property type="match status" value="1"/>
</dbReference>
<dbReference type="NCBIfam" id="TIGR01280">
    <property type="entry name" value="xseB"/>
    <property type="match status" value="1"/>
</dbReference>
<keyword evidence="3" id="KW-0540">Nuclease</keyword>
<reference evidence="7 8" key="1">
    <citation type="submission" date="2009-04" db="EMBL/GenBank/DDBJ databases">
        <authorList>
            <person name="Sebastian Y."/>
            <person name="Madupu R."/>
            <person name="Durkin A.S."/>
            <person name="Torralba M."/>
            <person name="Methe B."/>
            <person name="Sutton G.G."/>
            <person name="Strausberg R.L."/>
            <person name="Nelson K.E."/>
        </authorList>
    </citation>
    <scope>NUCLEOTIDE SEQUENCE [LARGE SCALE GENOMIC DNA]</scope>
    <source>
        <strain evidence="7 8">60-3</strain>
    </source>
</reference>
<dbReference type="InterPro" id="IPR037004">
    <property type="entry name" value="Exonuc_VII_ssu_sf"/>
</dbReference>
<evidence type="ECO:0000256" key="5">
    <source>
        <dbReference type="ARBA" id="ARBA00022839"/>
    </source>
</evidence>
<gene>
    <name evidence="7" type="ORF">PORUE0001_1410</name>
</gene>
<organism evidence="7 8">
    <name type="scientific">Porphyromonas uenonis 60-3</name>
    <dbReference type="NCBI Taxonomy" id="596327"/>
    <lineage>
        <taxon>Bacteria</taxon>
        <taxon>Pseudomonadati</taxon>
        <taxon>Bacteroidota</taxon>
        <taxon>Bacteroidia</taxon>
        <taxon>Bacteroidales</taxon>
        <taxon>Porphyromonadaceae</taxon>
        <taxon>Porphyromonas</taxon>
    </lineage>
</organism>
<evidence type="ECO:0000256" key="6">
    <source>
        <dbReference type="NCBIfam" id="TIGR01280"/>
    </source>
</evidence>
<dbReference type="Gene3D" id="1.10.287.1040">
    <property type="entry name" value="Exonuclease VII, small subunit"/>
    <property type="match status" value="1"/>
</dbReference>
<dbReference type="STRING" id="596327.PORUE0001_1410"/>
<evidence type="ECO:0000256" key="2">
    <source>
        <dbReference type="ARBA" id="ARBA00022490"/>
    </source>
</evidence>
<sequence length="77" mass="8696">MTDASKSLAEEPQQTYQEAITRIQEIVRLLEAGDIEVDELTKLIEEATGLIQFCSTRLTAIDKEVSQLLQQLDESQE</sequence>
<dbReference type="GO" id="GO:0008855">
    <property type="term" value="F:exodeoxyribonuclease VII activity"/>
    <property type="evidence" value="ECO:0007669"/>
    <property type="project" value="UniProtKB-UniRule"/>
</dbReference>
<dbReference type="RefSeq" id="WP_007366056.1">
    <property type="nucleotide sequence ID" value="NZ_ACLR01000214.1"/>
</dbReference>
<dbReference type="GO" id="GO:0009318">
    <property type="term" value="C:exodeoxyribonuclease VII complex"/>
    <property type="evidence" value="ECO:0007669"/>
    <property type="project" value="UniProtKB-UniRule"/>
</dbReference>
<comment type="similarity">
    <text evidence="1">Belongs to the XseB family.</text>
</comment>
<dbReference type="GO" id="GO:0006308">
    <property type="term" value="P:DNA catabolic process"/>
    <property type="evidence" value="ECO:0007669"/>
    <property type="project" value="UniProtKB-UniRule"/>
</dbReference>
<name>C2MDX8_9PORP</name>
<protein>
    <recommendedName>
        <fullName evidence="6">Exodeoxyribonuclease VII small subunit</fullName>
        <ecNumber evidence="6">3.1.11.6</ecNumber>
    </recommendedName>
</protein>